<sequence length="269" mass="31400">AYRFLVHKSEISGIHNGTTIESQNAVFFENIFPRKDKEEIIPRKRTFEEAKLPQEIEDEPRRSKRIKVPKSFGPEFLTYMLENELRTIREALTSPDASFWKEAINSEIESIMHNNTWELVDFPPGSKPLGCKWILKKKYKDDGTIDKYNARLVVKGFKQTEGYDFFDMYSPVTRITSIRVLIAIAAMHDLEIHQMDMKTTFLNGDLEEEIYMEQPEGFVAPGKEKKVCRLVNSLYGLKQAPKQWHEKFDKVMLSNGFNINECDKCVYIK</sequence>
<gene>
    <name evidence="2" type="ORF">SHERM_26284</name>
</gene>
<keyword evidence="2" id="KW-0418">Kinase</keyword>
<dbReference type="Pfam" id="PF07727">
    <property type="entry name" value="RVT_2"/>
    <property type="match status" value="1"/>
</dbReference>
<protein>
    <submittedName>
        <fullName evidence="2">Cysteine-rich RLK (RECEPTOR-like protein kinase) 8</fullName>
    </submittedName>
</protein>
<comment type="caution">
    <text evidence="2">The sequence shown here is derived from an EMBL/GenBank/DDBJ whole genome shotgun (WGS) entry which is preliminary data.</text>
</comment>
<accession>A0A9N7RHC2</accession>
<reference evidence="2" key="1">
    <citation type="submission" date="2019-12" db="EMBL/GenBank/DDBJ databases">
        <authorList>
            <person name="Scholes J."/>
        </authorList>
    </citation>
    <scope>NUCLEOTIDE SEQUENCE</scope>
</reference>
<dbReference type="SUPFAM" id="SSF56672">
    <property type="entry name" value="DNA/RNA polymerases"/>
    <property type="match status" value="1"/>
</dbReference>
<dbReference type="InterPro" id="IPR013103">
    <property type="entry name" value="RVT_2"/>
</dbReference>
<dbReference type="EMBL" id="CACSLK010027831">
    <property type="protein sequence ID" value="CAA0830901.1"/>
    <property type="molecule type" value="Genomic_DNA"/>
</dbReference>
<dbReference type="OrthoDB" id="411615at2759"/>
<dbReference type="Proteomes" id="UP001153555">
    <property type="component" value="Unassembled WGS sequence"/>
</dbReference>
<feature type="domain" description="Reverse transcriptase Ty1/copia-type" evidence="1">
    <location>
        <begin position="114"/>
        <end position="269"/>
    </location>
</feature>
<keyword evidence="2" id="KW-0808">Transferase</keyword>
<dbReference type="AlphaFoldDB" id="A0A9N7RHC2"/>
<proteinExistence type="predicted"/>
<evidence type="ECO:0000313" key="3">
    <source>
        <dbReference type="Proteomes" id="UP001153555"/>
    </source>
</evidence>
<evidence type="ECO:0000313" key="2">
    <source>
        <dbReference type="EMBL" id="CAA0830901.1"/>
    </source>
</evidence>
<evidence type="ECO:0000259" key="1">
    <source>
        <dbReference type="Pfam" id="PF07727"/>
    </source>
</evidence>
<dbReference type="GO" id="GO:0016301">
    <property type="term" value="F:kinase activity"/>
    <property type="evidence" value="ECO:0007669"/>
    <property type="project" value="UniProtKB-KW"/>
</dbReference>
<keyword evidence="3" id="KW-1185">Reference proteome</keyword>
<name>A0A9N7RHC2_STRHE</name>
<feature type="non-terminal residue" evidence="2">
    <location>
        <position position="1"/>
    </location>
</feature>
<dbReference type="InterPro" id="IPR043502">
    <property type="entry name" value="DNA/RNA_pol_sf"/>
</dbReference>
<feature type="non-terminal residue" evidence="2">
    <location>
        <position position="269"/>
    </location>
</feature>
<organism evidence="2 3">
    <name type="scientific">Striga hermonthica</name>
    <name type="common">Purple witchweed</name>
    <name type="synonym">Buchnera hermonthica</name>
    <dbReference type="NCBI Taxonomy" id="68872"/>
    <lineage>
        <taxon>Eukaryota</taxon>
        <taxon>Viridiplantae</taxon>
        <taxon>Streptophyta</taxon>
        <taxon>Embryophyta</taxon>
        <taxon>Tracheophyta</taxon>
        <taxon>Spermatophyta</taxon>
        <taxon>Magnoliopsida</taxon>
        <taxon>eudicotyledons</taxon>
        <taxon>Gunneridae</taxon>
        <taxon>Pentapetalae</taxon>
        <taxon>asterids</taxon>
        <taxon>lamiids</taxon>
        <taxon>Lamiales</taxon>
        <taxon>Orobanchaceae</taxon>
        <taxon>Buchnereae</taxon>
        <taxon>Striga</taxon>
    </lineage>
</organism>